<dbReference type="SMART" id="SM00471">
    <property type="entry name" value="HDc"/>
    <property type="match status" value="1"/>
</dbReference>
<comment type="similarity">
    <text evidence="1">Belongs to the relA/spoT family.</text>
</comment>
<name>A0A9X2T0X3_9BACT</name>
<dbReference type="InterPro" id="IPR012676">
    <property type="entry name" value="TGS-like"/>
</dbReference>
<comment type="caution">
    <text evidence="3">The sequence shown here is derived from an EMBL/GenBank/DDBJ whole genome shotgun (WGS) entry which is preliminary data.</text>
</comment>
<dbReference type="InterPro" id="IPR003607">
    <property type="entry name" value="HD/PDEase_dom"/>
</dbReference>
<evidence type="ECO:0000313" key="3">
    <source>
        <dbReference type="EMBL" id="MCR9016113.1"/>
    </source>
</evidence>
<dbReference type="Proteomes" id="UP001142175">
    <property type="component" value="Unassembled WGS sequence"/>
</dbReference>
<dbReference type="Gene3D" id="1.10.3210.10">
    <property type="entry name" value="Hypothetical protein af1432"/>
    <property type="match status" value="1"/>
</dbReference>
<dbReference type="Pfam" id="PF13291">
    <property type="entry name" value="ACT_4"/>
    <property type="match status" value="1"/>
</dbReference>
<dbReference type="InterPro" id="IPR045865">
    <property type="entry name" value="ACT-like_dom_sf"/>
</dbReference>
<dbReference type="CDD" id="cd01668">
    <property type="entry name" value="TGS_RSH"/>
    <property type="match status" value="1"/>
</dbReference>
<keyword evidence="4" id="KW-1185">Reference proteome</keyword>
<evidence type="ECO:0000313" key="4">
    <source>
        <dbReference type="Proteomes" id="UP001142175"/>
    </source>
</evidence>
<comment type="function">
    <text evidence="1">In eubacteria ppGpp (guanosine 3'-diphosphate 5'-diphosphate) is a mediator of the stringent response that coordinates a variety of cellular activities in response to changes in nutritional abundance.</text>
</comment>
<dbReference type="InterPro" id="IPR002912">
    <property type="entry name" value="ACT_dom"/>
</dbReference>
<dbReference type="InterPro" id="IPR007685">
    <property type="entry name" value="RelA_SpoT"/>
</dbReference>
<sequence length="739" mass="84570">MIEIDLAEERKEILKRYKKLLKMAKPVLKTGDAKIIKKAFNVSNDAHKEMRRKSGEPYIYHPLEVALICVEEIGLGTTSIVAALLHDVVEDTDWELEDIEREFGAKVAQIIDGLTKISGVFEYGSSQQAENFRKMLLTLSDDVRVILIKLADRLNNMRTLDSMPRHKQLKIASETMYLYAPLAHRLGLYAIKSELEDLYLKFTDSETYLFIVNKINETRLSRNKFIKNFIGPIEEELLSQSFNFTIKGRPKSVFSIYNKMKSQNIPFEEVYDLFAVRIIIDSELENEKADCWQVYSVVTDFYRPNPDRLRDWISTPRANGYESLHTTVMSQTGQWVEVQIRTVRMDDIAERGYAAHWKYKEKDTSQNKGTGLDEWITQVRTLLESNDGSAIEFMDDFRGNLFHDEVFVFTPKGELKVLPNGATALDFAFEIHSEVGAKCIGAKVNQKLVSINHKLKNGDQVEILTSNKQKPTEDWLNSVVTSRAKAKIKDALREEKKSTIMDGKEIVQRKLRQMKMDFNSEVVEQLRAYFETKTPNEFYYKVGKGIIDATSIKSFKEFKEQKKQKGKASFEKVKDESTFTKEIKNLKGPDHDQLLIGEDMDLVDYILAKCCNPIPGDDVFGFVTINEGIKIHRTSCPNALELLSNHGNRVIKARWTSQQQIAFLAGLKIVGTDRVGLINDVTRVISNELKVNMRSITVDSDSGIFEGSIKLYVHSTQHLEKLMSNLSKVEGILKVTRFD</sequence>
<dbReference type="PANTHER" id="PTHR21262:SF31">
    <property type="entry name" value="GTP PYROPHOSPHOKINASE"/>
    <property type="match status" value="1"/>
</dbReference>
<dbReference type="Gene3D" id="3.30.70.260">
    <property type="match status" value="1"/>
</dbReference>
<evidence type="ECO:0000259" key="2">
    <source>
        <dbReference type="PROSITE" id="PS51880"/>
    </source>
</evidence>
<dbReference type="PANTHER" id="PTHR21262">
    <property type="entry name" value="GUANOSINE-3',5'-BIS DIPHOSPHATE 3'-PYROPHOSPHOHYDROLASE"/>
    <property type="match status" value="1"/>
</dbReference>
<dbReference type="GO" id="GO:0005886">
    <property type="term" value="C:plasma membrane"/>
    <property type="evidence" value="ECO:0007669"/>
    <property type="project" value="TreeGrafter"/>
</dbReference>
<dbReference type="SMART" id="SM00954">
    <property type="entry name" value="RelA_SpoT"/>
    <property type="match status" value="1"/>
</dbReference>
<protein>
    <submittedName>
        <fullName evidence="3">Bifunctional (P)ppGpp synthetase/guanosine-3',5'-bis(Diphosphate) 3'-pyrophosphohydrolase</fullName>
    </submittedName>
</protein>
<dbReference type="Pfam" id="PF13328">
    <property type="entry name" value="HD_4"/>
    <property type="match status" value="1"/>
</dbReference>
<evidence type="ECO:0000256" key="1">
    <source>
        <dbReference type="RuleBase" id="RU003847"/>
    </source>
</evidence>
<dbReference type="FunFam" id="3.10.20.30:FF:000002">
    <property type="entry name" value="GTP pyrophosphokinase (RelA/SpoT)"/>
    <property type="match status" value="1"/>
</dbReference>
<dbReference type="InterPro" id="IPR043519">
    <property type="entry name" value="NT_sf"/>
</dbReference>
<feature type="domain" description="TGS" evidence="2">
    <location>
        <begin position="404"/>
        <end position="465"/>
    </location>
</feature>
<proteinExistence type="inferred from homology"/>
<dbReference type="InterPro" id="IPR004095">
    <property type="entry name" value="TGS"/>
</dbReference>
<dbReference type="InterPro" id="IPR004811">
    <property type="entry name" value="RelA/Spo_fam"/>
</dbReference>
<dbReference type="InterPro" id="IPR045600">
    <property type="entry name" value="RelA/SpoT_AH_RIS"/>
</dbReference>
<dbReference type="SUPFAM" id="SSF81271">
    <property type="entry name" value="TGS-like"/>
    <property type="match status" value="1"/>
</dbReference>
<dbReference type="GO" id="GO:0015969">
    <property type="term" value="P:guanosine tetraphosphate metabolic process"/>
    <property type="evidence" value="ECO:0007669"/>
    <property type="project" value="InterPro"/>
</dbReference>
<dbReference type="FunFam" id="1.10.3210.10:FF:000001">
    <property type="entry name" value="GTP pyrophosphokinase RelA"/>
    <property type="match status" value="1"/>
</dbReference>
<organism evidence="3 4">
    <name type="scientific">Aquiflexum gelatinilyticum</name>
    <dbReference type="NCBI Taxonomy" id="2961943"/>
    <lineage>
        <taxon>Bacteria</taxon>
        <taxon>Pseudomonadati</taxon>
        <taxon>Bacteroidota</taxon>
        <taxon>Cytophagia</taxon>
        <taxon>Cytophagales</taxon>
        <taxon>Cyclobacteriaceae</taxon>
        <taxon>Aquiflexum</taxon>
    </lineage>
</organism>
<dbReference type="CDD" id="cd04876">
    <property type="entry name" value="ACT_RelA-SpoT"/>
    <property type="match status" value="1"/>
</dbReference>
<dbReference type="Pfam" id="PF02824">
    <property type="entry name" value="TGS"/>
    <property type="match status" value="1"/>
</dbReference>
<dbReference type="AlphaFoldDB" id="A0A9X2T0X3"/>
<dbReference type="RefSeq" id="WP_258423969.1">
    <property type="nucleotide sequence ID" value="NZ_JANAEZ010000013.1"/>
</dbReference>
<dbReference type="InterPro" id="IPR012675">
    <property type="entry name" value="Beta-grasp_dom_sf"/>
</dbReference>
<dbReference type="NCBIfam" id="TIGR00691">
    <property type="entry name" value="spoT_relA"/>
    <property type="match status" value="1"/>
</dbReference>
<dbReference type="CDD" id="cd05399">
    <property type="entry name" value="NT_Rel-Spo_like"/>
    <property type="match status" value="1"/>
</dbReference>
<dbReference type="PROSITE" id="PS51880">
    <property type="entry name" value="TGS"/>
    <property type="match status" value="1"/>
</dbReference>
<dbReference type="Gene3D" id="3.30.460.10">
    <property type="entry name" value="Beta Polymerase, domain 2"/>
    <property type="match status" value="1"/>
</dbReference>
<dbReference type="InterPro" id="IPR033655">
    <property type="entry name" value="TGS_RelA/SpoT"/>
</dbReference>
<gene>
    <name evidence="3" type="ORF">NU887_13790</name>
</gene>
<dbReference type="SUPFAM" id="SSF55021">
    <property type="entry name" value="ACT-like"/>
    <property type="match status" value="1"/>
</dbReference>
<dbReference type="Gene3D" id="3.10.20.30">
    <property type="match status" value="1"/>
</dbReference>
<reference evidence="3" key="1">
    <citation type="submission" date="2022-08" db="EMBL/GenBank/DDBJ databases">
        <authorList>
            <person name="Zhang D."/>
        </authorList>
    </citation>
    <scope>NUCLEOTIDE SEQUENCE</scope>
    <source>
        <strain evidence="3">XJ19-11</strain>
    </source>
</reference>
<dbReference type="SUPFAM" id="SSF81301">
    <property type="entry name" value="Nucleotidyltransferase"/>
    <property type="match status" value="1"/>
</dbReference>
<dbReference type="Pfam" id="PF19296">
    <property type="entry name" value="RelA_AH_RIS"/>
    <property type="match status" value="1"/>
</dbReference>
<dbReference type="Pfam" id="PF04607">
    <property type="entry name" value="RelA_SpoT"/>
    <property type="match status" value="1"/>
</dbReference>
<dbReference type="SUPFAM" id="SSF109604">
    <property type="entry name" value="HD-domain/PDEase-like"/>
    <property type="match status" value="1"/>
</dbReference>
<accession>A0A9X2T0X3</accession>
<dbReference type="EMBL" id="JANSUY010000013">
    <property type="protein sequence ID" value="MCR9016113.1"/>
    <property type="molecule type" value="Genomic_DNA"/>
</dbReference>
<dbReference type="CDD" id="cd00077">
    <property type="entry name" value="HDc"/>
    <property type="match status" value="1"/>
</dbReference>